<evidence type="ECO:0000256" key="2">
    <source>
        <dbReference type="ARBA" id="ARBA00022692"/>
    </source>
</evidence>
<feature type="transmembrane region" description="Helical" evidence="5">
    <location>
        <begin position="40"/>
        <end position="66"/>
    </location>
</feature>
<protein>
    <submittedName>
        <fullName evidence="7">Permease of the drug/metabolite transporter (DMT) superfamily</fullName>
    </submittedName>
</protein>
<name>A0A3B0WVH6_9ZZZZ</name>
<feature type="domain" description="EamA" evidence="6">
    <location>
        <begin position="160"/>
        <end position="293"/>
    </location>
</feature>
<dbReference type="GO" id="GO:0016020">
    <property type="term" value="C:membrane"/>
    <property type="evidence" value="ECO:0007669"/>
    <property type="project" value="UniProtKB-SubCell"/>
</dbReference>
<reference evidence="7" key="1">
    <citation type="submission" date="2018-06" db="EMBL/GenBank/DDBJ databases">
        <authorList>
            <person name="Zhirakovskaya E."/>
        </authorList>
    </citation>
    <scope>NUCLEOTIDE SEQUENCE</scope>
</reference>
<feature type="transmembrane region" description="Helical" evidence="5">
    <location>
        <begin position="276"/>
        <end position="293"/>
    </location>
</feature>
<keyword evidence="4 5" id="KW-0472">Membrane</keyword>
<accession>A0A3B0WVH6</accession>
<dbReference type="AlphaFoldDB" id="A0A3B0WVH6"/>
<feature type="transmembrane region" description="Helical" evidence="5">
    <location>
        <begin position="78"/>
        <end position="97"/>
    </location>
</feature>
<gene>
    <name evidence="7" type="ORF">MNBD_GAMMA07-582</name>
</gene>
<feature type="domain" description="EamA" evidence="6">
    <location>
        <begin position="16"/>
        <end position="148"/>
    </location>
</feature>
<proteinExistence type="predicted"/>
<comment type="subcellular location">
    <subcellularLocation>
        <location evidence="1">Membrane</location>
        <topology evidence="1">Multi-pass membrane protein</topology>
    </subcellularLocation>
</comment>
<sequence length="313" mass="34243">MNQSNTYQSKYHSTLIVVAFITVIFIWTTTPVAIKWSGEGVSYLFGILVRMGIGAIVALILVLLKYKTLPMSTAARKMYIASAFGIFGGMMPAYWAAQHISSGLISVIFGLSPMVTGYFAWRFSLEQRFSRIKILGSVTSLLGLLVIFYKGFSSDEMYVLGILVMLTAVILHSASAVWIKSLNISMSPLSLVAGGLLFSMPLFMTVYLIFAPPLVAAIPLKAIWSILYLGVVGSVIGFMSYYFLLKHLAASSVVLITLITPISALWLGHAVNNEDITLSVYIGTAFVLIGLLLHQGEGLLSRKIWGKRKQYSG</sequence>
<evidence type="ECO:0000256" key="3">
    <source>
        <dbReference type="ARBA" id="ARBA00022989"/>
    </source>
</evidence>
<dbReference type="PANTHER" id="PTHR32322">
    <property type="entry name" value="INNER MEMBRANE TRANSPORTER"/>
    <property type="match status" value="1"/>
</dbReference>
<evidence type="ECO:0000256" key="4">
    <source>
        <dbReference type="ARBA" id="ARBA00023136"/>
    </source>
</evidence>
<evidence type="ECO:0000313" key="7">
    <source>
        <dbReference type="EMBL" id="VAW56383.1"/>
    </source>
</evidence>
<dbReference type="EMBL" id="UOFF01000220">
    <property type="protein sequence ID" value="VAW56383.1"/>
    <property type="molecule type" value="Genomic_DNA"/>
</dbReference>
<feature type="transmembrane region" description="Helical" evidence="5">
    <location>
        <begin position="133"/>
        <end position="152"/>
    </location>
</feature>
<feature type="transmembrane region" description="Helical" evidence="5">
    <location>
        <begin position="252"/>
        <end position="270"/>
    </location>
</feature>
<feature type="transmembrane region" description="Helical" evidence="5">
    <location>
        <begin position="191"/>
        <end position="210"/>
    </location>
</feature>
<dbReference type="SUPFAM" id="SSF103481">
    <property type="entry name" value="Multidrug resistance efflux transporter EmrE"/>
    <property type="match status" value="2"/>
</dbReference>
<organism evidence="7">
    <name type="scientific">hydrothermal vent metagenome</name>
    <dbReference type="NCBI Taxonomy" id="652676"/>
    <lineage>
        <taxon>unclassified sequences</taxon>
        <taxon>metagenomes</taxon>
        <taxon>ecological metagenomes</taxon>
    </lineage>
</organism>
<keyword evidence="2 5" id="KW-0812">Transmembrane</keyword>
<evidence type="ECO:0000256" key="5">
    <source>
        <dbReference type="SAM" id="Phobius"/>
    </source>
</evidence>
<dbReference type="Pfam" id="PF00892">
    <property type="entry name" value="EamA"/>
    <property type="match status" value="2"/>
</dbReference>
<dbReference type="InterPro" id="IPR050638">
    <property type="entry name" value="AA-Vitamin_Transporters"/>
</dbReference>
<feature type="transmembrane region" description="Helical" evidence="5">
    <location>
        <begin position="222"/>
        <end position="245"/>
    </location>
</feature>
<evidence type="ECO:0000259" key="6">
    <source>
        <dbReference type="Pfam" id="PF00892"/>
    </source>
</evidence>
<feature type="transmembrane region" description="Helical" evidence="5">
    <location>
        <begin position="158"/>
        <end position="179"/>
    </location>
</feature>
<feature type="transmembrane region" description="Helical" evidence="5">
    <location>
        <begin position="12"/>
        <end position="34"/>
    </location>
</feature>
<keyword evidence="3 5" id="KW-1133">Transmembrane helix</keyword>
<evidence type="ECO:0000256" key="1">
    <source>
        <dbReference type="ARBA" id="ARBA00004141"/>
    </source>
</evidence>
<dbReference type="PANTHER" id="PTHR32322:SF2">
    <property type="entry name" value="EAMA DOMAIN-CONTAINING PROTEIN"/>
    <property type="match status" value="1"/>
</dbReference>
<dbReference type="InterPro" id="IPR037185">
    <property type="entry name" value="EmrE-like"/>
</dbReference>
<feature type="transmembrane region" description="Helical" evidence="5">
    <location>
        <begin position="103"/>
        <end position="121"/>
    </location>
</feature>
<dbReference type="InterPro" id="IPR000620">
    <property type="entry name" value="EamA_dom"/>
</dbReference>